<keyword evidence="2" id="KW-0378">Hydrolase</keyword>
<dbReference type="Pfam" id="PF21530">
    <property type="entry name" value="Pif1_2B_dom"/>
    <property type="match status" value="1"/>
</dbReference>
<dbReference type="CDD" id="cd04481">
    <property type="entry name" value="RPA1_DBD_B_like"/>
    <property type="match status" value="1"/>
</dbReference>
<proteinExistence type="inferred from homology"/>
<dbReference type="CDD" id="cd04480">
    <property type="entry name" value="RPA1_DBD_A_like"/>
    <property type="match status" value="1"/>
</dbReference>
<dbReference type="Pfam" id="PF03914">
    <property type="entry name" value="CBF"/>
    <property type="match status" value="1"/>
</dbReference>
<keyword evidence="2" id="KW-0233">DNA recombination</keyword>
<reference evidence="9 10" key="1">
    <citation type="submission" date="2020-12" db="EMBL/GenBank/DDBJ databases">
        <title>Concerted genomic and epigenomic changes stabilize Arabidopsis allopolyploids.</title>
        <authorList>
            <person name="Chen Z."/>
        </authorList>
    </citation>
    <scope>NUCLEOTIDE SEQUENCE [LARGE SCALE GENOMIC DNA]</scope>
    <source>
        <strain evidence="9">As9502</strain>
        <tissue evidence="9">Leaf</tissue>
    </source>
</reference>
<dbReference type="InterPro" id="IPR010285">
    <property type="entry name" value="DNA_helicase_pif1-like_DEAD"/>
</dbReference>
<evidence type="ECO:0000259" key="6">
    <source>
        <dbReference type="Pfam" id="PF05970"/>
    </source>
</evidence>
<evidence type="ECO:0000259" key="4">
    <source>
        <dbReference type="Pfam" id="PF02721"/>
    </source>
</evidence>
<feature type="compositionally biased region" description="Polar residues" evidence="3">
    <location>
        <begin position="390"/>
        <end position="401"/>
    </location>
</feature>
<dbReference type="InterPro" id="IPR025476">
    <property type="entry name" value="Helitron_helicase-like"/>
</dbReference>
<evidence type="ECO:0000313" key="9">
    <source>
        <dbReference type="EMBL" id="KAG7584111.1"/>
    </source>
</evidence>
<dbReference type="InterPro" id="IPR003871">
    <property type="entry name" value="RFA1B/D_OB_1st"/>
</dbReference>
<keyword evidence="2" id="KW-0347">Helicase</keyword>
<dbReference type="InterPro" id="IPR049163">
    <property type="entry name" value="Pif1-like_2B_dom"/>
</dbReference>
<evidence type="ECO:0000313" key="10">
    <source>
        <dbReference type="Proteomes" id="UP000694251"/>
    </source>
</evidence>
<evidence type="ECO:0000259" key="8">
    <source>
        <dbReference type="Pfam" id="PF21530"/>
    </source>
</evidence>
<dbReference type="PANTHER" id="PTHR10492">
    <property type="match status" value="1"/>
</dbReference>
<dbReference type="GO" id="GO:0016787">
    <property type="term" value="F:hydrolase activity"/>
    <property type="evidence" value="ECO:0007669"/>
    <property type="project" value="UniProtKB-KW"/>
</dbReference>
<keyword evidence="2" id="KW-0234">DNA repair</keyword>
<comment type="similarity">
    <text evidence="1">Belongs to the CBF/MAK21 family.</text>
</comment>
<dbReference type="EMBL" id="JAEFBJ010000008">
    <property type="protein sequence ID" value="KAG7584111.1"/>
    <property type="molecule type" value="Genomic_DNA"/>
</dbReference>
<dbReference type="Pfam" id="PF02721">
    <property type="entry name" value="DUF223"/>
    <property type="match status" value="1"/>
</dbReference>
<comment type="similarity">
    <text evidence="2">Belongs to the helicase family.</text>
</comment>
<accession>A0A8T2BK12</accession>
<organism evidence="9 10">
    <name type="scientific">Arabidopsis suecica</name>
    <name type="common">Swedish thale-cress</name>
    <name type="synonym">Cardaminopsis suecica</name>
    <dbReference type="NCBI Taxonomy" id="45249"/>
    <lineage>
        <taxon>Eukaryota</taxon>
        <taxon>Viridiplantae</taxon>
        <taxon>Streptophyta</taxon>
        <taxon>Embryophyta</taxon>
        <taxon>Tracheophyta</taxon>
        <taxon>Spermatophyta</taxon>
        <taxon>Magnoliopsida</taxon>
        <taxon>eudicotyledons</taxon>
        <taxon>Gunneridae</taxon>
        <taxon>Pentapetalae</taxon>
        <taxon>rosids</taxon>
        <taxon>malvids</taxon>
        <taxon>Brassicales</taxon>
        <taxon>Brassicaceae</taxon>
        <taxon>Camelineae</taxon>
        <taxon>Arabidopsis</taxon>
    </lineage>
</organism>
<dbReference type="EC" id="5.6.2.3" evidence="2"/>
<keyword evidence="10" id="KW-1185">Reference proteome</keyword>
<dbReference type="FunFam" id="3.40.50.300:FF:002884">
    <property type="entry name" value="ATP-dependent DNA helicase"/>
    <property type="match status" value="1"/>
</dbReference>
<feature type="domain" description="DNA helicase Pif1-like 2B" evidence="8">
    <location>
        <begin position="1738"/>
        <end position="1784"/>
    </location>
</feature>
<keyword evidence="2" id="KW-0227">DNA damage</keyword>
<feature type="region of interest" description="Disordered" evidence="3">
    <location>
        <begin position="239"/>
        <end position="277"/>
    </location>
</feature>
<comment type="cofactor">
    <cofactor evidence="2">
        <name>Mg(2+)</name>
        <dbReference type="ChEBI" id="CHEBI:18420"/>
    </cofactor>
</comment>
<dbReference type="GO" id="GO:0006310">
    <property type="term" value="P:DNA recombination"/>
    <property type="evidence" value="ECO:0007669"/>
    <property type="project" value="UniProtKB-KW"/>
</dbReference>
<feature type="region of interest" description="Disordered" evidence="3">
    <location>
        <begin position="298"/>
        <end position="335"/>
    </location>
</feature>
<sequence length="2496" mass="284135">MQRNKRVYPMESVHSLSDLHVNSTAWRIYVKIMCMWEHDLGSAGSETIMILVDEKCRRIEARIPSGTYFWNFQRVLKEGKWFHMSDFQVIQPGSSIRYTSSPIEIRFISETGMWPVKERSWSNFFDFVFPIEVQYAMESNKEVVTDAIGVISAVSAVRRFHGVCRHGESDNESRYVAFKIMDNMGCIIKCIAVSKMCDFFITKWSDKVDAITYNNEPIVAVLRNWRITEYHGNQLIMENDDTANGLSSPEVTPTPKRKRPTSNVLGENYVPPSAESHTKTAVAINSVFRRVLTDISNSPHNSSGLSASDQRTFSCSTARGQENVSNTPYQAPSYKKARNLSPIPLSGSLFNRSQLTSTIIDDSSYLAESSYSQNDDISGASAANHRNKDNPSGSVLTLQKDSVTDDFLDSHHDYMEDNDLNTDTDEDDHFSDYQDSTEGEYEDNYQEDLYCSSQEELSTDSSSDEDDYAKECAYNPKEAIHRAKERFDILTMLENAFGKPKETPVIPPKQKNAYVDEGDPIFSCSECGAIFCNDEIARHFRENIRAYNMIFSFTSIGGKVDHCVPKGRGPQMFAIQGENYHLMGDMKPKPGNKAKFQQLYIVDTENEIDNRYNIMSKEGESATGQKKKNLNKDIIESIIKLLDDINPHVEAFRSARDRFNTDSEDTFHMRIIAKRKDDGRTYNLPTASEVAALIPGDFHENMDKRDIVLQKKSSGKLKRISELHVSYLALQYPLLFPHGEDGFRVGILKAKTNSKGNAQKEQKEVSMRQWFAYRLQERKQEKHVLFRSKRLLQQFIVDAYTMIESNRLRYIRKNQANFRSSNLDSIQRNSNAGNDDLQNQGRELKIPASFTGGPRYMTNNYLDAMAICKHFGFPSLFITFTCNPKWPEIVRFCKERNLKSDDRPDIICRIFKMKLDNLMYDLTTKSLLGKTASTMYTIEFQKRGLPHAHILLFMHPTSKLSTAEDIDKVICAEIPDKKKKPELYQVVKDCMIHGPCGAGHPNSPCMVNGQCSKFFPKDYSNISRVDNDGFPVYRRRNTGTYVEKNGFQCDNRYVIPYNEKLSLRYHAHINVEWCNQSGSIKYLFKYVHKGHDRVTVTVEPSDPAAAKKDKDEVQDYFDCRYVSACEAIWRIFKFPIHHRTTPVVKLYFHEEGKQPVFYKPGETKESVMSRLSSEATQFLAWFQLNKNPPSRKVRANAKKLPKAAPDPTKLLFEEVPNHFTWNSKEKKFVIRDRGFAIGRINFVPRTIEDAYYLRILLNIKRGATGYKDLKTVKGVVHESFRDAVFALGLLDDDKEYIKGIKDANFWCSAKYVRRLFVIMLLSESLTKPEKVWEETWKILSEDIERRKRKEWQRQDLHLSDEEKQEFCLQEIDRLLTKNGVSLTKWKQMPQVSSEDIEKCNHFLLDELKYNRAELKEKHEEGLAKVTPEQKKIYDEIMNAVNHDTGGVFFVYGFGGTGKTFLWKLLSAAIRSKGDICLNVASSGIAALLLDGGRTAHSRFGIPLNPNEASTCNISRGSDLGELVTQAKLIIWDEAPMMSKHCFESLDRTLRDIMNNPEDKPFGGKVIVFGGDFRQVLPVINGAGREEIVFAALNSSYIWEHCRVLELTKNMRLLANISDLEKREIEEFSKWILDVGDGKISQPNDGIAMIDIPKELLITRDKDPIESIIDAVYGNTFMVEKDPKFFQGRAILCPTNEDVNNINEHMLSMLDGEERIYLSSDSIDPSDTSAANDVAYSPDFLNSVRVSGLPNHCLRVKIGCPVMLLRNMDPNKGLCNGTRLQVTQMADTVIEARVITGNKVGKIVLIPRMLITPSDARLPFKMRRRQFPLSVAFAMTINKSQGQTLSSVGLYLPRPVFSHGQLYVAISRVSSKSGRVRFGSSGSGIMPRPNHIVRFSCTSRLNPSSSSTVSATNQRKTSTMASILSKKQKKKKEKYTLKELKSLGHDLLTSRSHINNLPLLLTFVSPESPPEFVVESLLSLQSFFTPLLSQLPSTSSSPSSNKDDDPEVVFKAWLRSKFDEFVKLLLDVLVSQQSEDSLRGIVMGTLMEFVKLLNVGRFHSSIYHRLLHAIIHSEVDIEIFLDILTSKYFKYIDVRYFTYISMEKFVKTLEASVSADRTAIENSEAENDSKESLELSVRKIYQVLSQIPPPEKQAEKSHREMWSGSDESSSEKPTDKKKKTEERDSTLLSPTTISKRMKLKFTKAWISFLRLPLPIDVYKEVLASIHLTVIPHLSNPTMLCDFLTKSYDIGGVVSVMALSSLFILMTQHGLEYPNFYEKLYALLVPSVFVAKHRAKFLQLLDACLKSSMLPAYLAASFTKKLSRLSLSIPPAGSLVITALIYNLLRRHPTINHLVQETVENTNEGNTEAGEDNESQPKTIKKRKPGIDYFNNQESDPKKSGALKSSLWEIDTLRHHYCPPVSRFISSLETNLTVRSKTTEMKIEDFSSGSYATIFGDEIRRRVKQVPLAFYKTVPTSLFADSDFPGWTFTIPQEEGTC</sequence>
<name>A0A8T2BK12_ARASU</name>
<keyword evidence="2" id="KW-0067">ATP-binding</keyword>
<evidence type="ECO:0000259" key="7">
    <source>
        <dbReference type="Pfam" id="PF14214"/>
    </source>
</evidence>
<gene>
    <name evidence="9" type="ORF">ISN44_As08g035970</name>
</gene>
<dbReference type="InterPro" id="IPR005612">
    <property type="entry name" value="CCAAT-binding_factor"/>
</dbReference>
<protein>
    <recommendedName>
        <fullName evidence="2">ATP-dependent DNA helicase</fullName>
        <ecNumber evidence="2">5.6.2.3</ecNumber>
    </recommendedName>
</protein>
<evidence type="ECO:0000256" key="3">
    <source>
        <dbReference type="SAM" id="MobiDB-lite"/>
    </source>
</evidence>
<comment type="caution">
    <text evidence="9">The sequence shown here is derived from an EMBL/GenBank/DDBJ whole genome shotgun (WGS) entry which is preliminary data.</text>
</comment>
<feature type="region of interest" description="Disordered" evidence="3">
    <location>
        <begin position="2358"/>
        <end position="2399"/>
    </location>
</feature>
<feature type="domain" description="DNA helicase Pif1-like DEAD-box helicase" evidence="6">
    <location>
        <begin position="1425"/>
        <end position="1644"/>
    </location>
</feature>
<dbReference type="GO" id="GO:0005524">
    <property type="term" value="F:ATP binding"/>
    <property type="evidence" value="ECO:0007669"/>
    <property type="project" value="UniProtKB-KW"/>
</dbReference>
<feature type="compositionally biased region" description="Basic and acidic residues" evidence="3">
    <location>
        <begin position="2151"/>
        <end position="2160"/>
    </location>
</feature>
<evidence type="ECO:0000256" key="1">
    <source>
        <dbReference type="ARBA" id="ARBA00007797"/>
    </source>
</evidence>
<feature type="domain" description="CCAAT-binding factor" evidence="5">
    <location>
        <begin position="2253"/>
        <end position="2422"/>
    </location>
</feature>
<feature type="region of interest" description="Disordered" evidence="3">
    <location>
        <begin position="2149"/>
        <end position="2186"/>
    </location>
</feature>
<dbReference type="PANTHER" id="PTHR10492:SF101">
    <property type="entry name" value="ATP-DEPENDENT DNA HELICASE"/>
    <property type="match status" value="1"/>
</dbReference>
<feature type="compositionally biased region" description="Polar residues" evidence="3">
    <location>
        <begin position="1903"/>
        <end position="1921"/>
    </location>
</feature>
<keyword evidence="2" id="KW-0547">Nucleotide-binding</keyword>
<dbReference type="Pfam" id="PF14214">
    <property type="entry name" value="Helitron_like_N"/>
    <property type="match status" value="1"/>
</dbReference>
<feature type="domain" description="Helitron helicase-like" evidence="7">
    <location>
        <begin position="770"/>
        <end position="952"/>
    </location>
</feature>
<feature type="region of interest" description="Disordered" evidence="3">
    <location>
        <begin position="377"/>
        <end position="441"/>
    </location>
</feature>
<dbReference type="GO" id="GO:0000723">
    <property type="term" value="P:telomere maintenance"/>
    <property type="evidence" value="ECO:0007669"/>
    <property type="project" value="InterPro"/>
</dbReference>
<dbReference type="GO" id="GO:0043139">
    <property type="term" value="F:5'-3' DNA helicase activity"/>
    <property type="evidence" value="ECO:0007669"/>
    <property type="project" value="UniProtKB-EC"/>
</dbReference>
<dbReference type="Proteomes" id="UP000694251">
    <property type="component" value="Chromosome 8"/>
</dbReference>
<feature type="compositionally biased region" description="Polar residues" evidence="3">
    <location>
        <begin position="298"/>
        <end position="330"/>
    </location>
</feature>
<feature type="region of interest" description="Disordered" evidence="3">
    <location>
        <begin position="1903"/>
        <end position="1924"/>
    </location>
</feature>
<feature type="compositionally biased region" description="Acidic residues" evidence="3">
    <location>
        <begin position="416"/>
        <end position="441"/>
    </location>
</feature>
<feature type="domain" description="Replication protein A 70 kDa DNA-binding subunit B/D first OB fold" evidence="4">
    <location>
        <begin position="13"/>
        <end position="112"/>
    </location>
</feature>
<dbReference type="GO" id="GO:0006281">
    <property type="term" value="P:DNA repair"/>
    <property type="evidence" value="ECO:0007669"/>
    <property type="project" value="UniProtKB-KW"/>
</dbReference>
<comment type="catalytic activity">
    <reaction evidence="2">
        <text>ATP + H2O = ADP + phosphate + H(+)</text>
        <dbReference type="Rhea" id="RHEA:13065"/>
        <dbReference type="ChEBI" id="CHEBI:15377"/>
        <dbReference type="ChEBI" id="CHEBI:15378"/>
        <dbReference type="ChEBI" id="CHEBI:30616"/>
        <dbReference type="ChEBI" id="CHEBI:43474"/>
        <dbReference type="ChEBI" id="CHEBI:456216"/>
        <dbReference type="EC" id="5.6.2.3"/>
    </reaction>
</comment>
<evidence type="ECO:0000256" key="2">
    <source>
        <dbReference type="RuleBase" id="RU363044"/>
    </source>
</evidence>
<dbReference type="OrthoDB" id="1934728at2759"/>
<dbReference type="Pfam" id="PF05970">
    <property type="entry name" value="PIF1"/>
    <property type="match status" value="1"/>
</dbReference>
<feature type="compositionally biased region" description="Polar residues" evidence="3">
    <location>
        <begin position="242"/>
        <end position="251"/>
    </location>
</feature>
<dbReference type="GO" id="GO:0005634">
    <property type="term" value="C:nucleus"/>
    <property type="evidence" value="ECO:0007669"/>
    <property type="project" value="UniProtKB-ARBA"/>
</dbReference>
<evidence type="ECO:0000259" key="5">
    <source>
        <dbReference type="Pfam" id="PF03914"/>
    </source>
</evidence>
<dbReference type="CDD" id="cd18809">
    <property type="entry name" value="SF1_C_RecD"/>
    <property type="match status" value="1"/>
</dbReference>
<feature type="compositionally biased region" description="Basic and acidic residues" evidence="3">
    <location>
        <begin position="2168"/>
        <end position="2184"/>
    </location>
</feature>